<gene>
    <name evidence="2" type="ORF">PCAMFM013_S003g000284</name>
</gene>
<accession>A0A0G4NZK8</accession>
<sequence length="202" mass="23421">MLLSSGIFEPFSFPCMQLRQCMCAQWWREYVNKPPHKLPLEDIHRGLRDMDLWKGMVWSNKVPNDEAESLAYTSQRLVCSAIVQEYHVMIQEGLEYSYLTTEDSPRPSPNEDLQSPSRAIARVLCLCLISFCSQLRNQEWRNEYCRDLEVWTTQFDGLYETVCSRELQQNPHSDNTDYVSPISPATSPEFLESSPIPSMLPS</sequence>
<dbReference type="AlphaFoldDB" id="A0A0G4NZK8"/>
<feature type="region of interest" description="Disordered" evidence="1">
    <location>
        <begin position="170"/>
        <end position="202"/>
    </location>
</feature>
<proteinExistence type="predicted"/>
<reference evidence="2 3" key="1">
    <citation type="journal article" date="2014" name="Nat. Commun.">
        <title>Multiple recent horizontal transfers of a large genomic region in cheese making fungi.</title>
        <authorList>
            <person name="Cheeseman K."/>
            <person name="Ropars J."/>
            <person name="Renault P."/>
            <person name="Dupont J."/>
            <person name="Gouzy J."/>
            <person name="Branca A."/>
            <person name="Abraham A.L."/>
            <person name="Ceppi M."/>
            <person name="Conseiller E."/>
            <person name="Debuchy R."/>
            <person name="Malagnac F."/>
            <person name="Goarin A."/>
            <person name="Silar P."/>
            <person name="Lacoste S."/>
            <person name="Sallet E."/>
            <person name="Bensimon A."/>
            <person name="Giraud T."/>
            <person name="Brygoo Y."/>
        </authorList>
    </citation>
    <scope>NUCLEOTIDE SEQUENCE [LARGE SCALE GENOMIC DNA]</scope>
    <source>
        <strain evidence="3">FM 013</strain>
    </source>
</reference>
<feature type="compositionally biased region" description="Polar residues" evidence="1">
    <location>
        <begin position="170"/>
        <end position="186"/>
    </location>
</feature>
<keyword evidence="3" id="KW-1185">Reference proteome</keyword>
<protein>
    <submittedName>
        <fullName evidence="2">Str. FM013</fullName>
    </submittedName>
</protein>
<dbReference type="STRING" id="1429867.A0A0G4NZK8"/>
<dbReference type="EMBL" id="HG793136">
    <property type="protein sequence ID" value="CRL19493.1"/>
    <property type="molecule type" value="Genomic_DNA"/>
</dbReference>
<evidence type="ECO:0000256" key="1">
    <source>
        <dbReference type="SAM" id="MobiDB-lite"/>
    </source>
</evidence>
<name>A0A0G4NZK8_PENC3</name>
<organism evidence="2 3">
    <name type="scientific">Penicillium camemberti (strain FM 013)</name>
    <dbReference type="NCBI Taxonomy" id="1429867"/>
    <lineage>
        <taxon>Eukaryota</taxon>
        <taxon>Fungi</taxon>
        <taxon>Dikarya</taxon>
        <taxon>Ascomycota</taxon>
        <taxon>Pezizomycotina</taxon>
        <taxon>Eurotiomycetes</taxon>
        <taxon>Eurotiomycetidae</taxon>
        <taxon>Eurotiales</taxon>
        <taxon>Aspergillaceae</taxon>
        <taxon>Penicillium</taxon>
    </lineage>
</organism>
<dbReference type="Proteomes" id="UP000053732">
    <property type="component" value="Unassembled WGS sequence"/>
</dbReference>
<evidence type="ECO:0000313" key="3">
    <source>
        <dbReference type="Proteomes" id="UP000053732"/>
    </source>
</evidence>
<evidence type="ECO:0000313" key="2">
    <source>
        <dbReference type="EMBL" id="CRL19493.1"/>
    </source>
</evidence>